<evidence type="ECO:0000256" key="8">
    <source>
        <dbReference type="ARBA" id="ARBA00023203"/>
    </source>
</evidence>
<dbReference type="OrthoDB" id="10030083at2759"/>
<dbReference type="InterPro" id="IPR025785">
    <property type="entry name" value="SETD3"/>
</dbReference>
<dbReference type="GO" id="GO:0046839">
    <property type="term" value="P:phospholipid dephosphorylation"/>
    <property type="evidence" value="ECO:0007669"/>
    <property type="project" value="TreeGrafter"/>
</dbReference>
<gene>
    <name evidence="13" type="ORF">CAOG_009636</name>
</gene>
<dbReference type="GO" id="GO:0005737">
    <property type="term" value="C:cytoplasm"/>
    <property type="evidence" value="ECO:0007669"/>
    <property type="project" value="UniProtKB-SubCell"/>
</dbReference>
<dbReference type="InParanoid" id="A0A0D2WMP2"/>
<feature type="compositionally biased region" description="Polar residues" evidence="10">
    <location>
        <begin position="649"/>
        <end position="672"/>
    </location>
</feature>
<dbReference type="CDD" id="cd03390">
    <property type="entry name" value="PAP2_containing_1_like"/>
    <property type="match status" value="1"/>
</dbReference>
<dbReference type="Pfam" id="PF01569">
    <property type="entry name" value="PAP2"/>
    <property type="match status" value="1"/>
</dbReference>
<comment type="similarity">
    <text evidence="3">Belongs to the PA-phosphatase related phosphoesterase family.</text>
</comment>
<feature type="region of interest" description="Disordered" evidence="10">
    <location>
        <begin position="1"/>
        <end position="46"/>
    </location>
</feature>
<dbReference type="PANTHER" id="PTHR10165:SF203">
    <property type="entry name" value="LIPID PHOSPHATE PHOSPHATASE 3, CHLOROPLASTIC-RELATED"/>
    <property type="match status" value="1"/>
</dbReference>
<dbReference type="EC" id="2.1.1.85" evidence="9"/>
<evidence type="ECO:0000256" key="5">
    <source>
        <dbReference type="ARBA" id="ARBA00022692"/>
    </source>
</evidence>
<evidence type="ECO:0000256" key="9">
    <source>
        <dbReference type="PROSITE-ProRule" id="PRU00898"/>
    </source>
</evidence>
<comment type="similarity">
    <text evidence="9">Belongs to the class V-like SAM-binding methyltransferase superfamily. SETD3 actin-histidine methyltransferase family.</text>
</comment>
<dbReference type="PANTHER" id="PTHR10165">
    <property type="entry name" value="LIPID PHOSPHATE PHOSPHATASE"/>
    <property type="match status" value="1"/>
</dbReference>
<dbReference type="Pfam" id="PF00856">
    <property type="entry name" value="SET"/>
    <property type="match status" value="1"/>
</dbReference>
<evidence type="ECO:0000313" key="13">
    <source>
        <dbReference type="EMBL" id="KJE92150.1"/>
    </source>
</evidence>
<dbReference type="InterPro" id="IPR015353">
    <property type="entry name" value="Rubisco_LSMT_subst-bd"/>
</dbReference>
<organism evidence="13 14">
    <name type="scientific">Capsaspora owczarzaki (strain ATCC 30864)</name>
    <dbReference type="NCBI Taxonomy" id="595528"/>
    <lineage>
        <taxon>Eukaryota</taxon>
        <taxon>Filasterea</taxon>
        <taxon>Capsaspora</taxon>
    </lineage>
</organism>
<proteinExistence type="inferred from homology"/>
<dbReference type="GO" id="GO:0006644">
    <property type="term" value="P:phospholipid metabolic process"/>
    <property type="evidence" value="ECO:0007669"/>
    <property type="project" value="InterPro"/>
</dbReference>
<feature type="compositionally biased region" description="Low complexity" evidence="10">
    <location>
        <begin position="7"/>
        <end position="24"/>
    </location>
</feature>
<dbReference type="InterPro" id="IPR046341">
    <property type="entry name" value="SET_dom_sf"/>
</dbReference>
<evidence type="ECO:0000256" key="11">
    <source>
        <dbReference type="SAM" id="Phobius"/>
    </source>
</evidence>
<dbReference type="InterPro" id="IPR043216">
    <property type="entry name" value="PAP-like"/>
</dbReference>
<dbReference type="InterPro" id="IPR001214">
    <property type="entry name" value="SET_dom"/>
</dbReference>
<evidence type="ECO:0000256" key="3">
    <source>
        <dbReference type="ARBA" id="ARBA00008816"/>
    </source>
</evidence>
<keyword evidence="4" id="KW-0963">Cytoplasm</keyword>
<keyword evidence="9" id="KW-0808">Transferase</keyword>
<keyword evidence="6 11" id="KW-1133">Transmembrane helix</keyword>
<dbReference type="Gene3D" id="3.90.1410.10">
    <property type="entry name" value="set domain protein methyltransferase, domain 1"/>
    <property type="match status" value="1"/>
</dbReference>
<dbReference type="Gene3D" id="1.20.144.10">
    <property type="entry name" value="Phosphatidic acid phosphatase type 2/haloperoxidase"/>
    <property type="match status" value="1"/>
</dbReference>
<evidence type="ECO:0000256" key="6">
    <source>
        <dbReference type="ARBA" id="ARBA00022989"/>
    </source>
</evidence>
<evidence type="ECO:0000313" key="14">
    <source>
        <dbReference type="Proteomes" id="UP000008743"/>
    </source>
</evidence>
<dbReference type="STRING" id="595528.A0A0D2WMP2"/>
<protein>
    <recommendedName>
        <fullName evidence="9">protein-histidine N-methyltransferase</fullName>
        <ecNumber evidence="9">2.1.1.85</ecNumber>
    </recommendedName>
</protein>
<feature type="transmembrane region" description="Helical" evidence="11">
    <location>
        <begin position="821"/>
        <end position="842"/>
    </location>
</feature>
<accession>A0A0D2WMP2</accession>
<name>A0A0D2WMP2_CAPO3</name>
<evidence type="ECO:0000259" key="12">
    <source>
        <dbReference type="SMART" id="SM00014"/>
    </source>
</evidence>
<dbReference type="InterPro" id="IPR036464">
    <property type="entry name" value="Rubisco_LSMT_subst-bd_sf"/>
</dbReference>
<dbReference type="CDD" id="cd19176">
    <property type="entry name" value="SET_SETD3"/>
    <property type="match status" value="1"/>
</dbReference>
<feature type="domain" description="Phosphatidic acid phosphatase type 2/haloperoxidase" evidence="12">
    <location>
        <begin position="819"/>
        <end position="961"/>
    </location>
</feature>
<comment type="catalytic activity">
    <reaction evidence="9">
        <text>L-histidyl-[protein] + S-adenosyl-L-methionine = N(tele)-methyl-L-histidyl-[protein] + S-adenosyl-L-homocysteine + H(+)</text>
        <dbReference type="Rhea" id="RHEA:19369"/>
        <dbReference type="Rhea" id="RHEA-COMP:9745"/>
        <dbReference type="Rhea" id="RHEA-COMP:11600"/>
        <dbReference type="ChEBI" id="CHEBI:15378"/>
        <dbReference type="ChEBI" id="CHEBI:16367"/>
        <dbReference type="ChEBI" id="CHEBI:29979"/>
        <dbReference type="ChEBI" id="CHEBI:57856"/>
        <dbReference type="ChEBI" id="CHEBI:59789"/>
        <dbReference type="EC" id="2.1.1.85"/>
    </reaction>
</comment>
<dbReference type="InterPro" id="IPR000326">
    <property type="entry name" value="PAP2/HPO"/>
</dbReference>
<dbReference type="GO" id="GO:0018064">
    <property type="term" value="F:protein-L-histidine N-tele-methyltransferase activity"/>
    <property type="evidence" value="ECO:0007669"/>
    <property type="project" value="UniProtKB-EC"/>
</dbReference>
<feature type="transmembrane region" description="Helical" evidence="11">
    <location>
        <begin position="915"/>
        <end position="933"/>
    </location>
</feature>
<dbReference type="GO" id="GO:0008195">
    <property type="term" value="F:phosphatidate phosphatase activity"/>
    <property type="evidence" value="ECO:0007669"/>
    <property type="project" value="TreeGrafter"/>
</dbReference>
<dbReference type="Pfam" id="PF09273">
    <property type="entry name" value="Rubis-subs-bind"/>
    <property type="match status" value="1"/>
</dbReference>
<dbReference type="Gene3D" id="3.90.1420.10">
    <property type="entry name" value="Rubisco LSMT, substrate-binding domain"/>
    <property type="match status" value="1"/>
</dbReference>
<feature type="transmembrane region" description="Helical" evidence="11">
    <location>
        <begin position="782"/>
        <end position="809"/>
    </location>
</feature>
<dbReference type="InterPro" id="IPR036938">
    <property type="entry name" value="PAP2/HPO_sf"/>
</dbReference>
<keyword evidence="14" id="KW-1185">Reference proteome</keyword>
<feature type="compositionally biased region" description="Acidic residues" evidence="10">
    <location>
        <begin position="636"/>
        <end position="645"/>
    </location>
</feature>
<dbReference type="SUPFAM" id="SSF81822">
    <property type="entry name" value="RuBisCo LSMT C-terminal, substrate-binding domain"/>
    <property type="match status" value="1"/>
</dbReference>
<feature type="transmembrane region" description="Helical" evidence="11">
    <location>
        <begin position="939"/>
        <end position="959"/>
    </location>
</feature>
<dbReference type="GO" id="GO:0003779">
    <property type="term" value="F:actin binding"/>
    <property type="evidence" value="ECO:0007669"/>
    <property type="project" value="UniProtKB-KW"/>
</dbReference>
<keyword evidence="7 11" id="KW-0472">Membrane</keyword>
<evidence type="ECO:0000256" key="1">
    <source>
        <dbReference type="ARBA" id="ARBA00004141"/>
    </source>
</evidence>
<evidence type="ECO:0000256" key="4">
    <source>
        <dbReference type="ARBA" id="ARBA00022490"/>
    </source>
</evidence>
<keyword evidence="9" id="KW-0489">Methyltransferase</keyword>
<dbReference type="PROSITE" id="PS51565">
    <property type="entry name" value="SAM_MT85_SETD3"/>
    <property type="match status" value="1"/>
</dbReference>
<keyword evidence="5 11" id="KW-0812">Transmembrane</keyword>
<feature type="region of interest" description="Disordered" evidence="10">
    <location>
        <begin position="629"/>
        <end position="677"/>
    </location>
</feature>
<dbReference type="PhylomeDB" id="A0A0D2WMP2"/>
<dbReference type="SUPFAM" id="SSF82199">
    <property type="entry name" value="SET domain"/>
    <property type="match status" value="1"/>
</dbReference>
<evidence type="ECO:0000256" key="7">
    <source>
        <dbReference type="ARBA" id="ARBA00023136"/>
    </source>
</evidence>
<dbReference type="InterPro" id="IPR044428">
    <property type="entry name" value="SETD3_SET"/>
</dbReference>
<dbReference type="SUPFAM" id="SSF48317">
    <property type="entry name" value="Acid phosphatase/Vanadium-dependent haloperoxidase"/>
    <property type="match status" value="1"/>
</dbReference>
<evidence type="ECO:0000256" key="10">
    <source>
        <dbReference type="SAM" id="MobiDB-lite"/>
    </source>
</evidence>
<keyword evidence="8" id="KW-0009">Actin-binding</keyword>
<sequence length="1006" mass="111760">MSAQPNAAALVAVDETAASSSKSTSKSKSKNKSKSDKAANAEQLQQYDQEQRRLRSLLAWCEASSERHFAQPNGVVPNLWEEYRELLGKVQELRKAETEQYGETLAQAWNTWGRGSTGPDTLPSRFAAFERWFVQETVAHGGGSAQLAADGKHLDAIEFVFANAEQGNGVIARRDIPAGQTFINVPEALMMTAEKARKSETFQLITSGALDSTELSPAMAKLDNFLLRMFLIVERRRGGNSYWSPYIDLLPQRFRLPLYFTEAELELLKPSPALQEAFVQLRNVVRQYAAWKQYLMMLELARAAELPSGSGDAHQKILDQRRRAQAMPVRYNELTYDLFCWASSAVATRQNQIVVGEVRANQAPELSLALIPGWDMCNHAFGGASSFYDTQTRSLECVAVAPIAKGEPVLLHYGDRSSMAYFGNSEFVPADHPTDQYLILLAVGKQDPLFKSKSTILQALGVKESGRLPLRSTLEESKMLLGFLRVLWMDATEAATFLPGAEGVLRASGGSRTVRTNELRSMLTEVSRPVSAANEAKVLEFLSTRCKLLMTQYKAISQPLPESTPSTAHTDLILALLRTEHDLLAKHPTIAADQELSLLVLAVVRRISRALLRHLRLVGQQVIHALPTNSINNDTDSIDSNDNTDDNNMFSPQSSSNTVTPSASHGMNNSVSIPVDSPRRLDDIRRSISGSSSPRGGSSSGKRTLWTLLGVHRPPRSDHPSTFSHGVSSRRICGFPRDIALSFLADWFVILLMIGAELGLQVVKPYERLVLQEDLDELKYPLLGNTISTAVLIICSVGIPIGMIILVFVFTRNRRDFHQGLMGLFLTILFTALLTDFVKLTVGRLRPDFFWRCFPDGVEHMLPNGHLNCTGIPSVIEEGRKSFPSGHSSWSFAGLGYLSLYFAGKLHTFNGHGHVWKFWVSILPLALALYIAMTRVSDYWHHWQDVSVGTIIGLFFAWASYRQFFPSIFDETPSLHNDRRYIALTEMDGYSTNIGAEMVSERDGAV</sequence>
<dbReference type="EMBL" id="KE346363">
    <property type="protein sequence ID" value="KJE92150.1"/>
    <property type="molecule type" value="Genomic_DNA"/>
</dbReference>
<dbReference type="eggNOG" id="KOG1337">
    <property type="taxonomic scope" value="Eukaryota"/>
</dbReference>
<reference evidence="14" key="1">
    <citation type="submission" date="2011-02" db="EMBL/GenBank/DDBJ databases">
        <title>The Genome Sequence of Capsaspora owczarzaki ATCC 30864.</title>
        <authorList>
            <person name="Russ C."/>
            <person name="Cuomo C."/>
            <person name="Burger G."/>
            <person name="Gray M.W."/>
            <person name="Holland P.W.H."/>
            <person name="King N."/>
            <person name="Lang F.B.F."/>
            <person name="Roger A.J."/>
            <person name="Ruiz-Trillo I."/>
            <person name="Young S.K."/>
            <person name="Zeng Q."/>
            <person name="Gargeya S."/>
            <person name="Alvarado L."/>
            <person name="Berlin A."/>
            <person name="Chapman S.B."/>
            <person name="Chen Z."/>
            <person name="Freedman E."/>
            <person name="Gellesch M."/>
            <person name="Goldberg J."/>
            <person name="Griggs A."/>
            <person name="Gujja S."/>
            <person name="Heilman E."/>
            <person name="Heiman D."/>
            <person name="Howarth C."/>
            <person name="Mehta T."/>
            <person name="Neiman D."/>
            <person name="Pearson M."/>
            <person name="Roberts A."/>
            <person name="Saif S."/>
            <person name="Shea T."/>
            <person name="Shenoy N."/>
            <person name="Sisk P."/>
            <person name="Stolte C."/>
            <person name="Sykes S."/>
            <person name="White J."/>
            <person name="Yandava C."/>
            <person name="Haas B."/>
            <person name="Nusbaum C."/>
            <person name="Birren B."/>
        </authorList>
    </citation>
    <scope>NUCLEOTIDE SEQUENCE</scope>
    <source>
        <strain evidence="14">ATCC 30864</strain>
    </source>
</reference>
<dbReference type="GO" id="GO:0032259">
    <property type="term" value="P:methylation"/>
    <property type="evidence" value="ECO:0007669"/>
    <property type="project" value="UniProtKB-KW"/>
</dbReference>
<dbReference type="Proteomes" id="UP000008743">
    <property type="component" value="Unassembled WGS sequence"/>
</dbReference>
<keyword evidence="9" id="KW-0949">S-adenosyl-L-methionine</keyword>
<comment type="subcellular location">
    <subcellularLocation>
        <location evidence="2">Cytoplasm</location>
    </subcellularLocation>
    <subcellularLocation>
        <location evidence="1">Membrane</location>
        <topology evidence="1">Multi-pass membrane protein</topology>
    </subcellularLocation>
</comment>
<dbReference type="SMART" id="SM00014">
    <property type="entry name" value="acidPPc"/>
    <property type="match status" value="1"/>
</dbReference>
<evidence type="ECO:0000256" key="2">
    <source>
        <dbReference type="ARBA" id="ARBA00004496"/>
    </source>
</evidence>
<dbReference type="AlphaFoldDB" id="A0A0D2WMP2"/>
<dbReference type="GO" id="GO:0016020">
    <property type="term" value="C:membrane"/>
    <property type="evidence" value="ECO:0007669"/>
    <property type="project" value="UniProtKB-SubCell"/>
</dbReference>